<evidence type="ECO:0000313" key="1">
    <source>
        <dbReference type="EMBL" id="KAK2173247.1"/>
    </source>
</evidence>
<organism evidence="1 2">
    <name type="scientific">Ridgeia piscesae</name>
    <name type="common">Tubeworm</name>
    <dbReference type="NCBI Taxonomy" id="27915"/>
    <lineage>
        <taxon>Eukaryota</taxon>
        <taxon>Metazoa</taxon>
        <taxon>Spiralia</taxon>
        <taxon>Lophotrochozoa</taxon>
        <taxon>Annelida</taxon>
        <taxon>Polychaeta</taxon>
        <taxon>Sedentaria</taxon>
        <taxon>Canalipalpata</taxon>
        <taxon>Sabellida</taxon>
        <taxon>Siboglinidae</taxon>
        <taxon>Ridgeia</taxon>
    </lineage>
</organism>
<name>A0AAD9KKY5_RIDPI</name>
<comment type="caution">
    <text evidence="1">The sequence shown here is derived from an EMBL/GenBank/DDBJ whole genome shotgun (WGS) entry which is preliminary data.</text>
</comment>
<sequence>MSSGASNINSQGGADGGDDATDLATLVRYSKGLSRDAANCYWDNRLRGASGGQLAQLARLVSLERKHVTCVRTAHELASGQPSTHDHTKDTWYMVATVLTFSMQLKELVADVIDDVIGEHVTAEPHHEAYFERTKDVPSDDNVMEMALDRLARDQQRNGEKYDWERMEKFLPKWPRHLADKEEELMTKYKDYCQQHSSLIQRTWQQLQ</sequence>
<dbReference type="AlphaFoldDB" id="A0AAD9KKY5"/>
<gene>
    <name evidence="1" type="ORF">NP493_890g02023</name>
</gene>
<accession>A0AAD9KKY5</accession>
<dbReference type="Proteomes" id="UP001209878">
    <property type="component" value="Unassembled WGS sequence"/>
</dbReference>
<keyword evidence="2" id="KW-1185">Reference proteome</keyword>
<evidence type="ECO:0000313" key="2">
    <source>
        <dbReference type="Proteomes" id="UP001209878"/>
    </source>
</evidence>
<proteinExistence type="predicted"/>
<protein>
    <submittedName>
        <fullName evidence="1">Uncharacterized protein</fullName>
    </submittedName>
</protein>
<dbReference type="EMBL" id="JAODUO010000890">
    <property type="protein sequence ID" value="KAK2173247.1"/>
    <property type="molecule type" value="Genomic_DNA"/>
</dbReference>
<reference evidence="1" key="1">
    <citation type="journal article" date="2023" name="Mol. Biol. Evol.">
        <title>Third-Generation Sequencing Reveals the Adaptive Role of the Epigenome in Three Deep-Sea Polychaetes.</title>
        <authorList>
            <person name="Perez M."/>
            <person name="Aroh O."/>
            <person name="Sun Y."/>
            <person name="Lan Y."/>
            <person name="Juniper S.K."/>
            <person name="Young C.R."/>
            <person name="Angers B."/>
            <person name="Qian P.Y."/>
        </authorList>
    </citation>
    <scope>NUCLEOTIDE SEQUENCE</scope>
    <source>
        <strain evidence="1">R07B-5</strain>
    </source>
</reference>